<gene>
    <name evidence="4" type="ORF">B5F14_03925</name>
</gene>
<name>A0A1Y4LXB1_9FIRM</name>
<sequence>MLLNKPKRKIKLMEICGTHTMSIAQNGIRSLLEENIELVSGPGCPVCVTPSNIIDICLELLKEPNIVIFSYGDMLRVPGSKGKRLFQHKQVKMCLSPLEALDYAKENPNKQIIFLGVGFETTTPGSAICILEAYKQNIKNFFFYSLLKRTEPALRTLLKDDPDIDGFICPGHVACILGEQGFQFLSKEYHKPGVISGFEAEDILCSINLLIDMINQDTPAIKNTYQRAVRYNGNQKALSLIHDVFEPETSLWKGLGNIEKSGLKLKDTYSQFDAKIYFQLPLPENKEPKGCQCANILTGKKKPIECPLFQKICTPQNPIGPCMVSSEGACAASFMYEERL</sequence>
<accession>A0A1Y4LXB1</accession>
<organism evidence="4 5">
    <name type="scientific">Faecalitalea cylindroides</name>
    <dbReference type="NCBI Taxonomy" id="39483"/>
    <lineage>
        <taxon>Bacteria</taxon>
        <taxon>Bacillati</taxon>
        <taxon>Bacillota</taxon>
        <taxon>Erysipelotrichia</taxon>
        <taxon>Erysipelotrichales</taxon>
        <taxon>Erysipelotrichaceae</taxon>
        <taxon>Faecalitalea</taxon>
    </lineage>
</organism>
<evidence type="ECO:0000256" key="1">
    <source>
        <dbReference type="ARBA" id="ARBA00007888"/>
    </source>
</evidence>
<dbReference type="Gene3D" id="6.10.20.100">
    <property type="match status" value="1"/>
</dbReference>
<dbReference type="AlphaFoldDB" id="A0A1Y4LXB1"/>
<dbReference type="NCBIfam" id="TIGR00075">
    <property type="entry name" value="hypD"/>
    <property type="match status" value="1"/>
</dbReference>
<dbReference type="PIRSF" id="PIRSF005622">
    <property type="entry name" value="Hydrgn_mat_hypD"/>
    <property type="match status" value="1"/>
</dbReference>
<keyword evidence="5" id="KW-1185">Reference proteome</keyword>
<evidence type="ECO:0000313" key="4">
    <source>
        <dbReference type="EMBL" id="OUP61243.1"/>
    </source>
</evidence>
<reference evidence="5" key="1">
    <citation type="submission" date="2017-04" db="EMBL/GenBank/DDBJ databases">
        <title>Function of individual gut microbiota members based on whole genome sequencing of pure cultures obtained from chicken caecum.</title>
        <authorList>
            <person name="Medvecky M."/>
            <person name="Cejkova D."/>
            <person name="Polansky O."/>
            <person name="Karasova D."/>
            <person name="Kubasova T."/>
            <person name="Cizek A."/>
            <person name="Rychlik I."/>
        </authorList>
    </citation>
    <scope>NUCLEOTIDE SEQUENCE [LARGE SCALE GENOMIC DNA]</scope>
    <source>
        <strain evidence="5">An178</strain>
    </source>
</reference>
<dbReference type="GO" id="GO:0005506">
    <property type="term" value="F:iron ion binding"/>
    <property type="evidence" value="ECO:0007669"/>
    <property type="project" value="TreeGrafter"/>
</dbReference>
<dbReference type="Proteomes" id="UP000195447">
    <property type="component" value="Unassembled WGS sequence"/>
</dbReference>
<dbReference type="Pfam" id="PF01924">
    <property type="entry name" value="HypD"/>
    <property type="match status" value="1"/>
</dbReference>
<dbReference type="PANTHER" id="PTHR30149:SF0">
    <property type="entry name" value="HYDROGENASE MATURATION FACTOR HYPD"/>
    <property type="match status" value="1"/>
</dbReference>
<dbReference type="InterPro" id="IPR042244">
    <property type="entry name" value="HypD_2_sf"/>
</dbReference>
<dbReference type="GO" id="GO:0051604">
    <property type="term" value="P:protein maturation"/>
    <property type="evidence" value="ECO:0007669"/>
    <property type="project" value="TreeGrafter"/>
</dbReference>
<comment type="similarity">
    <text evidence="1">Belongs to the HypD family.</text>
</comment>
<proteinExistence type="inferred from homology"/>
<dbReference type="Gene3D" id="3.40.50.11750">
    <property type="entry name" value="HypD, alpha/beta domain 1"/>
    <property type="match status" value="2"/>
</dbReference>
<evidence type="ECO:0000313" key="5">
    <source>
        <dbReference type="Proteomes" id="UP000195447"/>
    </source>
</evidence>
<dbReference type="EMBL" id="NFKM01000005">
    <property type="protein sequence ID" value="OUP61243.1"/>
    <property type="molecule type" value="Genomic_DNA"/>
</dbReference>
<dbReference type="PANTHER" id="PTHR30149">
    <property type="entry name" value="HYDROGENASE PROTEIN ASSEMBLY PROTEIN HYPD"/>
    <property type="match status" value="1"/>
</dbReference>
<evidence type="ECO:0000256" key="2">
    <source>
        <dbReference type="ARBA" id="ARBA00022723"/>
    </source>
</evidence>
<dbReference type="InterPro" id="IPR002780">
    <property type="entry name" value="Hyd_form_HypD"/>
</dbReference>
<keyword evidence="3" id="KW-0408">Iron</keyword>
<evidence type="ECO:0000256" key="3">
    <source>
        <dbReference type="ARBA" id="ARBA00023004"/>
    </source>
</evidence>
<dbReference type="GO" id="GO:0051539">
    <property type="term" value="F:4 iron, 4 sulfur cluster binding"/>
    <property type="evidence" value="ECO:0007669"/>
    <property type="project" value="TreeGrafter"/>
</dbReference>
<keyword evidence="2" id="KW-0479">Metal-binding</keyword>
<dbReference type="GO" id="GO:0070025">
    <property type="term" value="F:carbon monoxide binding"/>
    <property type="evidence" value="ECO:0007669"/>
    <property type="project" value="TreeGrafter"/>
</dbReference>
<dbReference type="RefSeq" id="WP_087158422.1">
    <property type="nucleotide sequence ID" value="NZ_JACJIY010000002.1"/>
</dbReference>
<protein>
    <submittedName>
        <fullName evidence="4">Hydrogenase formation protein HypD</fullName>
    </submittedName>
</protein>
<dbReference type="InterPro" id="IPR042243">
    <property type="entry name" value="HypD_1"/>
</dbReference>
<comment type="caution">
    <text evidence="4">The sequence shown here is derived from an EMBL/GenBank/DDBJ whole genome shotgun (WGS) entry which is preliminary data.</text>
</comment>